<reference evidence="4" key="1">
    <citation type="journal article" date="2006" name="PLoS Biol.">
        <title>Macronuclear genome sequence of the ciliate Tetrahymena thermophila, a model eukaryote.</title>
        <authorList>
            <person name="Eisen J.A."/>
            <person name="Coyne R.S."/>
            <person name="Wu M."/>
            <person name="Wu D."/>
            <person name="Thiagarajan M."/>
            <person name="Wortman J.R."/>
            <person name="Badger J.H."/>
            <person name="Ren Q."/>
            <person name="Amedeo P."/>
            <person name="Jones K.M."/>
            <person name="Tallon L.J."/>
            <person name="Delcher A.L."/>
            <person name="Salzberg S.L."/>
            <person name="Silva J.C."/>
            <person name="Haas B.J."/>
            <person name="Majoros W.H."/>
            <person name="Farzad M."/>
            <person name="Carlton J.M."/>
            <person name="Smith R.K. Jr."/>
            <person name="Garg J."/>
            <person name="Pearlman R.E."/>
            <person name="Karrer K.M."/>
            <person name="Sun L."/>
            <person name="Manning G."/>
            <person name="Elde N.C."/>
            <person name="Turkewitz A.P."/>
            <person name="Asai D.J."/>
            <person name="Wilkes D.E."/>
            <person name="Wang Y."/>
            <person name="Cai H."/>
            <person name="Collins K."/>
            <person name="Stewart B.A."/>
            <person name="Lee S.R."/>
            <person name="Wilamowska K."/>
            <person name="Weinberg Z."/>
            <person name="Ruzzo W.L."/>
            <person name="Wloga D."/>
            <person name="Gaertig J."/>
            <person name="Frankel J."/>
            <person name="Tsao C.-C."/>
            <person name="Gorovsky M.A."/>
            <person name="Keeling P.J."/>
            <person name="Waller R.F."/>
            <person name="Patron N.J."/>
            <person name="Cherry J.M."/>
            <person name="Stover N.A."/>
            <person name="Krieger C.J."/>
            <person name="del Toro C."/>
            <person name="Ryder H.F."/>
            <person name="Williamson S.C."/>
            <person name="Barbeau R.A."/>
            <person name="Hamilton E.P."/>
            <person name="Orias E."/>
        </authorList>
    </citation>
    <scope>NUCLEOTIDE SEQUENCE [LARGE SCALE GENOMIC DNA]</scope>
    <source>
        <strain evidence="4">SB210</strain>
    </source>
</reference>
<dbReference type="GeneID" id="7846110"/>
<dbReference type="Pfam" id="PF00027">
    <property type="entry name" value="cNMP_binding"/>
    <property type="match status" value="1"/>
</dbReference>
<dbReference type="InterPro" id="IPR050503">
    <property type="entry name" value="cAMP-dep_PK_reg_su-like"/>
</dbReference>
<dbReference type="InterPro" id="IPR000595">
    <property type="entry name" value="cNMP-bd_dom"/>
</dbReference>
<feature type="region of interest" description="Disordered" evidence="1">
    <location>
        <begin position="610"/>
        <end position="630"/>
    </location>
</feature>
<dbReference type="CDD" id="cd00038">
    <property type="entry name" value="CAP_ED"/>
    <property type="match status" value="2"/>
</dbReference>
<dbReference type="GO" id="GO:0004862">
    <property type="term" value="F:cAMP-dependent protein kinase inhibitor activity"/>
    <property type="evidence" value="ECO:0007669"/>
    <property type="project" value="TreeGrafter"/>
</dbReference>
<dbReference type="AlphaFoldDB" id="Q22UC5"/>
<dbReference type="GO" id="GO:0005952">
    <property type="term" value="C:cAMP-dependent protein kinase complex"/>
    <property type="evidence" value="ECO:0007669"/>
    <property type="project" value="InterPro"/>
</dbReference>
<feature type="compositionally biased region" description="Low complexity" evidence="1">
    <location>
        <begin position="808"/>
        <end position="826"/>
    </location>
</feature>
<proteinExistence type="predicted"/>
<feature type="region of interest" description="Disordered" evidence="1">
    <location>
        <begin position="1"/>
        <end position="21"/>
    </location>
</feature>
<accession>Q22UC5</accession>
<feature type="region of interest" description="Disordered" evidence="1">
    <location>
        <begin position="904"/>
        <end position="928"/>
    </location>
</feature>
<evidence type="ECO:0000313" key="3">
    <source>
        <dbReference type="EMBL" id="EAR88762.2"/>
    </source>
</evidence>
<feature type="compositionally biased region" description="Basic and acidic residues" evidence="1">
    <location>
        <begin position="913"/>
        <end position="928"/>
    </location>
</feature>
<sequence length="1094" mass="127460">MIKLVDSNKDQQQQNDQMFERKSSLSHIANFQSEKIIDNQIQSHIFGHRAKLSSLDCILIPNSPKKKFRQKLKQQDFISFTSTYMKRGTLDSDMLDLKNDDQLNEKDYIILEILRKKIVDVKQEEDSNMAIYILRKVTRNPLEIQFLKKVIESIPLFQKNPDLSKNCSNQILMKISHSYYKKNQVIFNYGDHGSVFYLILKGSVYCLIPNKDYKTFEPSEESQNNGQNQKEKVNTQQSEKQSQQTDQQQRNRKKLIIGGQPHNLKRMKSQEGDLHEFDLESGTYEPPKSPLKRNKLLLKPNRSQSFSDLEEETDEMIKKRQKEENKKFIQSNYPEFDIIKELKQGDSFGEIAVLTGEKRTATMICSEDTHLLALSKKGFDTILGAYKQFIMQETVEFLRKIPFLQSIPSSQLLSLFQSVKEEKYVMGNQIYTEKDKPNCIYFVKSGEIEVTKEIQAADGFNDDKEVDYQEYNKRMSFSEVEKAKIFGFQKKKSKQRVRLYLLGPHSYFGEQEIMKKLPLRETQARCNSQEAIIYSIEKKDFFVFMKVHKHFQMFKKEIQIKMEWEDERDKNLVSKSQQNKLMLRITQPQHNKPSNQEEISKKTDVLQGKYTAKDSDSNISSQQNTVTSFSIKSQRKVNDFNSITGQQKNESQPSNDYFSQQSHRYYQQQSQTSTNFTDQIKNDLQHTNQNDIFQLKSARNKLPVLQSNFIDSKSTYKNQRSSSLNQLIQRQNKPIIDALVSLKNKGCDITQLSKLSIEELKNISRLVHKSNIQIGQTNKRKSLILKECQDDINESELASKFKSVESQQQQQRHQIQVSQNNNQSSSLYPNTQVNQDDLLLSKQQNIQTQNPNQVNKSKMCASLRQIDINETTQTSSKKISMLLRKSFDYSNSGYNSVISAIQSQRGNYSPNNHSDKIQQKETPQKQKEQLFNSPQNDYHQKQQIGVQTLQNEFGNYSIFNGNKARSKTDQFTALQRPKNVNQPCKGSTLHIEKQVAPHYKFEEELMFKNNKKINKNKEYFDKDNTTDNSTTIYLLGKKSESKLGITAIQKLSQVENHTHYKGSDNQDIQLQFKSPRNSFNTEKIKSLNKEQMNN</sequence>
<dbReference type="PROSITE" id="PS50042">
    <property type="entry name" value="CNMP_BINDING_3"/>
    <property type="match status" value="3"/>
</dbReference>
<evidence type="ECO:0000256" key="1">
    <source>
        <dbReference type="SAM" id="MobiDB-lite"/>
    </source>
</evidence>
<feature type="compositionally biased region" description="Low complexity" evidence="1">
    <location>
        <begin position="234"/>
        <end position="248"/>
    </location>
</feature>
<dbReference type="OrthoDB" id="166212at2759"/>
<dbReference type="eggNOG" id="ENOG502QVIN">
    <property type="taxonomic scope" value="Eukaryota"/>
</dbReference>
<dbReference type="InParanoid" id="Q22UC5"/>
<dbReference type="InterPro" id="IPR018490">
    <property type="entry name" value="cNMP-bd_dom_sf"/>
</dbReference>
<protein>
    <submittedName>
        <fullName evidence="3">Cyclic nucleotide-binding domain protein</fullName>
    </submittedName>
</protein>
<feature type="domain" description="Cyclic nucleotide-binding" evidence="2">
    <location>
        <begin position="162"/>
        <end position="204"/>
    </location>
</feature>
<dbReference type="HOGENOM" id="CLU_287238_0_0_1"/>
<feature type="domain" description="Cyclic nucleotide-binding" evidence="2">
    <location>
        <begin position="338"/>
        <end position="400"/>
    </location>
</feature>
<feature type="region of interest" description="Disordered" evidence="1">
    <location>
        <begin position="808"/>
        <end position="830"/>
    </location>
</feature>
<dbReference type="PANTHER" id="PTHR11635:SF152">
    <property type="entry name" value="CAMP-DEPENDENT PROTEIN KINASE TYPE I REGULATORY SUBUNIT-RELATED"/>
    <property type="match status" value="1"/>
</dbReference>
<dbReference type="PANTHER" id="PTHR11635">
    <property type="entry name" value="CAMP-DEPENDENT PROTEIN KINASE REGULATORY CHAIN"/>
    <property type="match status" value="1"/>
</dbReference>
<dbReference type="SUPFAM" id="SSF51206">
    <property type="entry name" value="cAMP-binding domain-like"/>
    <property type="match status" value="2"/>
</dbReference>
<organism evidence="3 4">
    <name type="scientific">Tetrahymena thermophila (strain SB210)</name>
    <dbReference type="NCBI Taxonomy" id="312017"/>
    <lineage>
        <taxon>Eukaryota</taxon>
        <taxon>Sar</taxon>
        <taxon>Alveolata</taxon>
        <taxon>Ciliophora</taxon>
        <taxon>Intramacronucleata</taxon>
        <taxon>Oligohymenophorea</taxon>
        <taxon>Hymenostomatida</taxon>
        <taxon>Tetrahymenina</taxon>
        <taxon>Tetrahymenidae</taxon>
        <taxon>Tetrahymena</taxon>
    </lineage>
</organism>
<name>Q22UC5_TETTS</name>
<dbReference type="RefSeq" id="XP_001009007.2">
    <property type="nucleotide sequence ID" value="XM_001009007.2"/>
</dbReference>
<dbReference type="GO" id="GO:0030552">
    <property type="term" value="F:cAMP binding"/>
    <property type="evidence" value="ECO:0007669"/>
    <property type="project" value="TreeGrafter"/>
</dbReference>
<dbReference type="GO" id="GO:0005829">
    <property type="term" value="C:cytosol"/>
    <property type="evidence" value="ECO:0007669"/>
    <property type="project" value="TreeGrafter"/>
</dbReference>
<dbReference type="GO" id="GO:0034236">
    <property type="term" value="F:protein kinase A catalytic subunit binding"/>
    <property type="evidence" value="ECO:0007669"/>
    <property type="project" value="TreeGrafter"/>
</dbReference>
<dbReference type="Proteomes" id="UP000009168">
    <property type="component" value="Unassembled WGS sequence"/>
</dbReference>
<keyword evidence="4" id="KW-1185">Reference proteome</keyword>
<gene>
    <name evidence="3" type="ORF">TTHERM_00259610</name>
</gene>
<evidence type="ECO:0000259" key="2">
    <source>
        <dbReference type="PROSITE" id="PS50042"/>
    </source>
</evidence>
<dbReference type="PROSITE" id="PS00889">
    <property type="entry name" value="CNMP_BINDING_2"/>
    <property type="match status" value="1"/>
</dbReference>
<dbReference type="Gene3D" id="2.60.120.10">
    <property type="entry name" value="Jelly Rolls"/>
    <property type="match status" value="3"/>
</dbReference>
<dbReference type="InterPro" id="IPR018488">
    <property type="entry name" value="cNMP-bd_CS"/>
</dbReference>
<feature type="domain" description="Cyclic nucleotide-binding" evidence="2">
    <location>
        <begin position="403"/>
        <end position="480"/>
    </location>
</feature>
<dbReference type="EMBL" id="GG662830">
    <property type="protein sequence ID" value="EAR88762.2"/>
    <property type="molecule type" value="Genomic_DNA"/>
</dbReference>
<dbReference type="STRING" id="312017.Q22UC5"/>
<dbReference type="KEGG" id="tet:TTHERM_00259610"/>
<feature type="region of interest" description="Disordered" evidence="1">
    <location>
        <begin position="217"/>
        <end position="268"/>
    </location>
</feature>
<evidence type="ECO:0000313" key="4">
    <source>
        <dbReference type="Proteomes" id="UP000009168"/>
    </source>
</evidence>
<dbReference type="InterPro" id="IPR014710">
    <property type="entry name" value="RmlC-like_jellyroll"/>
</dbReference>
<feature type="compositionally biased region" description="Polar residues" evidence="1">
    <location>
        <begin position="617"/>
        <end position="630"/>
    </location>
</feature>